<feature type="compositionally biased region" description="Low complexity" evidence="2">
    <location>
        <begin position="32"/>
        <end position="43"/>
    </location>
</feature>
<feature type="compositionally biased region" description="Basic residues" evidence="2">
    <location>
        <begin position="429"/>
        <end position="443"/>
    </location>
</feature>
<protein>
    <submittedName>
        <fullName evidence="3">Actin family</fullName>
    </submittedName>
</protein>
<feature type="compositionally biased region" description="Acidic residues" evidence="2">
    <location>
        <begin position="383"/>
        <end position="425"/>
    </location>
</feature>
<reference evidence="3" key="2">
    <citation type="submission" date="2021-04" db="EMBL/GenBank/DDBJ databases">
        <authorList>
            <person name="Podell S."/>
        </authorList>
    </citation>
    <scope>NUCLEOTIDE SEQUENCE</scope>
    <source>
        <strain evidence="3">Hildebrandi</strain>
    </source>
</reference>
<dbReference type="SMART" id="SM00268">
    <property type="entry name" value="ACTIN"/>
    <property type="match status" value="1"/>
</dbReference>
<evidence type="ECO:0000256" key="2">
    <source>
        <dbReference type="SAM" id="MobiDB-lite"/>
    </source>
</evidence>
<comment type="caution">
    <text evidence="3">The sequence shown here is derived from an EMBL/GenBank/DDBJ whole genome shotgun (WGS) entry which is preliminary data.</text>
</comment>
<dbReference type="OrthoDB" id="6220758at2759"/>
<reference evidence="3" key="1">
    <citation type="journal article" date="2021" name="Sci. Rep.">
        <title>Diploid genomic architecture of Nitzschia inconspicua, an elite biomass production diatom.</title>
        <authorList>
            <person name="Oliver A."/>
            <person name="Podell S."/>
            <person name="Pinowska A."/>
            <person name="Traller J.C."/>
            <person name="Smith S.R."/>
            <person name="McClure R."/>
            <person name="Beliaev A."/>
            <person name="Bohutskyi P."/>
            <person name="Hill E.A."/>
            <person name="Rabines A."/>
            <person name="Zheng H."/>
            <person name="Allen L.Z."/>
            <person name="Kuo A."/>
            <person name="Grigoriev I.V."/>
            <person name="Allen A.E."/>
            <person name="Hazlebeck D."/>
            <person name="Allen E.E."/>
        </authorList>
    </citation>
    <scope>NUCLEOTIDE SEQUENCE</scope>
    <source>
        <strain evidence="3">Hildebrandi</strain>
    </source>
</reference>
<keyword evidence="4" id="KW-1185">Reference proteome</keyword>
<feature type="compositionally biased region" description="Basic and acidic residues" evidence="2">
    <location>
        <begin position="370"/>
        <end position="382"/>
    </location>
</feature>
<feature type="compositionally biased region" description="Acidic residues" evidence="2">
    <location>
        <begin position="447"/>
        <end position="459"/>
    </location>
</feature>
<proteinExistence type="inferred from homology"/>
<sequence>MAASDKNSKKKFETSASIQSGTGSKRKRSPSKPKSSSSSSVVSPKKKKSAADSSPTSGVAANAYISGATLPPTHTLIVDNGGDTLKYGWITEDTPRPPLPNISARLIHQFTTLVGDELGNVQNPNNLIAHCRSTERGILTNLENQTRVWKRMLDLLGVTVPTTSEAAKVFGWNIASQRKKGKQGLVATGAVTSTIPSHTIAVILLLPPHCPRLLIDQMMHIWFGDFGVAHVGLANSTVCASYHQVQATPWKTSCTVDMGWSSTLVVPTFRDRPVQPTAIRRLPLGGRHMINMLKYYLSYRQYNLMDQTQLLRKVFEKLSFLSLNLQKDLALARQKPSGRRWYDRDFVLPDYQQNHRGEIRIPLLLQRDMEREAQQAKEGKLDGEEEEEDEEEDEDFEMEESDDDDDDDDDMEAVDEDMVMIEEEDIGGKHKKKKNKQGRKKSKDKVDSEEEEEEEEEATIEQRRQQILQERAEEEKRRRQKQEEEQVLRLSLERFVVPEVLFRPMDAGLQPDLVGLAQAIVQSVQACPEPYQPALYQTVYLVGGVSQLRNIKLRLEGELRSLVPAEYEMKISIAESPIDRAWMGAKKQFVQSPHTVWSVSRQEWEDCSKTKAYRKLLLGNGGSFL</sequence>
<dbReference type="PANTHER" id="PTHR11937">
    <property type="entry name" value="ACTIN"/>
    <property type="match status" value="1"/>
</dbReference>
<feature type="compositionally biased region" description="Basic and acidic residues" evidence="2">
    <location>
        <begin position="1"/>
        <end position="13"/>
    </location>
</feature>
<dbReference type="AlphaFoldDB" id="A0A9K3L1F1"/>
<dbReference type="Pfam" id="PF00022">
    <property type="entry name" value="Actin"/>
    <property type="match status" value="1"/>
</dbReference>
<name>A0A9K3L1F1_9STRA</name>
<dbReference type="Proteomes" id="UP000693970">
    <property type="component" value="Unassembled WGS sequence"/>
</dbReference>
<evidence type="ECO:0000313" key="3">
    <source>
        <dbReference type="EMBL" id="KAG7353424.1"/>
    </source>
</evidence>
<accession>A0A9K3L1F1</accession>
<comment type="similarity">
    <text evidence="1">Belongs to the actin family.</text>
</comment>
<dbReference type="InterPro" id="IPR004000">
    <property type="entry name" value="Actin"/>
</dbReference>
<gene>
    <name evidence="3" type="ORF">IV203_002779</name>
</gene>
<evidence type="ECO:0000313" key="4">
    <source>
        <dbReference type="Proteomes" id="UP000693970"/>
    </source>
</evidence>
<feature type="region of interest" description="Disordered" evidence="2">
    <location>
        <begin position="1"/>
        <end position="58"/>
    </location>
</feature>
<feature type="region of interest" description="Disordered" evidence="2">
    <location>
        <begin position="370"/>
        <end position="461"/>
    </location>
</feature>
<dbReference type="EMBL" id="JAGRRH010000016">
    <property type="protein sequence ID" value="KAG7353424.1"/>
    <property type="molecule type" value="Genomic_DNA"/>
</dbReference>
<organism evidence="3 4">
    <name type="scientific">Nitzschia inconspicua</name>
    <dbReference type="NCBI Taxonomy" id="303405"/>
    <lineage>
        <taxon>Eukaryota</taxon>
        <taxon>Sar</taxon>
        <taxon>Stramenopiles</taxon>
        <taxon>Ochrophyta</taxon>
        <taxon>Bacillariophyta</taxon>
        <taxon>Bacillariophyceae</taxon>
        <taxon>Bacillariophycidae</taxon>
        <taxon>Bacillariales</taxon>
        <taxon>Bacillariaceae</taxon>
        <taxon>Nitzschia</taxon>
    </lineage>
</organism>
<evidence type="ECO:0000256" key="1">
    <source>
        <dbReference type="RuleBase" id="RU000487"/>
    </source>
</evidence>